<dbReference type="PANTHER" id="PTHR40072:SF1">
    <property type="entry name" value="MOLYBDOPTERIN-GUANINE DINUCLEOTIDE BIOSYNTHESIS ADAPTER PROTEIN"/>
    <property type="match status" value="1"/>
</dbReference>
<name>A0ABT2RWL3_9FIRM</name>
<dbReference type="EMBL" id="JAOQKC010000008">
    <property type="protein sequence ID" value="MCU6696709.1"/>
    <property type="molecule type" value="Genomic_DNA"/>
</dbReference>
<dbReference type="InterPro" id="IPR052539">
    <property type="entry name" value="MGD_biosynthesis_adapter"/>
</dbReference>
<dbReference type="RefSeq" id="WP_158363204.1">
    <property type="nucleotide sequence ID" value="NZ_JAOQKC010000008.1"/>
</dbReference>
<reference evidence="2 3" key="1">
    <citation type="journal article" date="2021" name="ISME Commun">
        <title>Automated analysis of genomic sequences facilitates high-throughput and comprehensive description of bacteria.</title>
        <authorList>
            <person name="Hitch T.C.A."/>
        </authorList>
    </citation>
    <scope>NUCLEOTIDE SEQUENCE [LARGE SCALE GENOMIC DNA]</scope>
    <source>
        <strain evidence="2 3">Sanger_04</strain>
    </source>
</reference>
<gene>
    <name evidence="2" type="primary">mobB</name>
    <name evidence="2" type="ORF">OCV63_07335</name>
</gene>
<keyword evidence="3" id="KW-1185">Reference proteome</keyword>
<evidence type="ECO:0000259" key="1">
    <source>
        <dbReference type="Pfam" id="PF03205"/>
    </source>
</evidence>
<dbReference type="CDD" id="cd03116">
    <property type="entry name" value="MobB"/>
    <property type="match status" value="1"/>
</dbReference>
<accession>A0ABT2RWL3</accession>
<evidence type="ECO:0000313" key="2">
    <source>
        <dbReference type="EMBL" id="MCU6696709.1"/>
    </source>
</evidence>
<dbReference type="SUPFAM" id="SSF52540">
    <property type="entry name" value="P-loop containing nucleoside triphosphate hydrolases"/>
    <property type="match status" value="1"/>
</dbReference>
<dbReference type="InterPro" id="IPR004435">
    <property type="entry name" value="MobB_dom"/>
</dbReference>
<protein>
    <submittedName>
        <fullName evidence="2">Molybdopterin-guanine dinucleotide biosynthesis protein B</fullName>
    </submittedName>
</protein>
<dbReference type="PANTHER" id="PTHR40072">
    <property type="entry name" value="MOLYBDOPTERIN-GUANINE DINUCLEOTIDE BIOSYNTHESIS ADAPTER PROTEIN-RELATED"/>
    <property type="match status" value="1"/>
</dbReference>
<evidence type="ECO:0000313" key="3">
    <source>
        <dbReference type="Proteomes" id="UP001652461"/>
    </source>
</evidence>
<dbReference type="Gene3D" id="3.40.50.300">
    <property type="entry name" value="P-loop containing nucleotide triphosphate hydrolases"/>
    <property type="match status" value="1"/>
</dbReference>
<feature type="domain" description="Molybdopterin-guanine dinucleotide biosynthesis protein B (MobB)" evidence="1">
    <location>
        <begin position="13"/>
        <end position="145"/>
    </location>
</feature>
<comment type="caution">
    <text evidence="2">The sequence shown here is derived from an EMBL/GenBank/DDBJ whole genome shotgun (WGS) entry which is preliminary data.</text>
</comment>
<proteinExistence type="predicted"/>
<dbReference type="NCBIfam" id="TIGR00176">
    <property type="entry name" value="mobB"/>
    <property type="match status" value="1"/>
</dbReference>
<dbReference type="Proteomes" id="UP001652461">
    <property type="component" value="Unassembled WGS sequence"/>
</dbReference>
<sequence>MNKRLEKKPLFYAVSGVKNSGKTTLITKLLPVLTGRGLKVATIKHDGHDFQTDVPGTDTFAHFQAGAYGTVVFSDHKFMVVKKQPEEAQAEQMTPEQLASWFPEADLILLEGFKDSGYPKMELIRGANSSDCVCRGHNLRAVVTDLAPGAVKGLPEGVPVFGLEDVESIAEFILKDLFPLSGNTKEII</sequence>
<dbReference type="InterPro" id="IPR027417">
    <property type="entry name" value="P-loop_NTPase"/>
</dbReference>
<dbReference type="Pfam" id="PF03205">
    <property type="entry name" value="MobB"/>
    <property type="match status" value="1"/>
</dbReference>
<organism evidence="2 3">
    <name type="scientific">Laedolimicola ammoniilytica</name>
    <dbReference type="NCBI Taxonomy" id="2981771"/>
    <lineage>
        <taxon>Bacteria</taxon>
        <taxon>Bacillati</taxon>
        <taxon>Bacillota</taxon>
        <taxon>Clostridia</taxon>
        <taxon>Lachnospirales</taxon>
        <taxon>Lachnospiraceae</taxon>
        <taxon>Laedolimicola</taxon>
    </lineage>
</organism>